<protein>
    <recommendedName>
        <fullName evidence="4">Lipoprotein</fullName>
    </recommendedName>
</protein>
<keyword evidence="1" id="KW-0732">Signal</keyword>
<evidence type="ECO:0000313" key="2">
    <source>
        <dbReference type="EMBL" id="SDE77105.1"/>
    </source>
</evidence>
<gene>
    <name evidence="2" type="ORF">SAMN04487992_103367</name>
</gene>
<organism evidence="2 3">
    <name type="scientific">Cellulophaga baltica</name>
    <dbReference type="NCBI Taxonomy" id="76594"/>
    <lineage>
        <taxon>Bacteria</taxon>
        <taxon>Pseudomonadati</taxon>
        <taxon>Bacteroidota</taxon>
        <taxon>Flavobacteriia</taxon>
        <taxon>Flavobacteriales</taxon>
        <taxon>Flavobacteriaceae</taxon>
        <taxon>Cellulophaga</taxon>
    </lineage>
</organism>
<dbReference type="PROSITE" id="PS51257">
    <property type="entry name" value="PROKAR_LIPOPROTEIN"/>
    <property type="match status" value="1"/>
</dbReference>
<feature type="chain" id="PRO_5010161538" description="Lipoprotein" evidence="1">
    <location>
        <begin position="20"/>
        <end position="172"/>
    </location>
</feature>
<keyword evidence="3" id="KW-1185">Reference proteome</keyword>
<dbReference type="EMBL" id="FNBD01000003">
    <property type="protein sequence ID" value="SDE77105.1"/>
    <property type="molecule type" value="Genomic_DNA"/>
</dbReference>
<proteinExistence type="predicted"/>
<evidence type="ECO:0000256" key="1">
    <source>
        <dbReference type="SAM" id="SignalP"/>
    </source>
</evidence>
<accession>A0A1G7FN47</accession>
<dbReference type="RefSeq" id="WP_074537906.1">
    <property type="nucleotide sequence ID" value="NZ_FNBD01000003.1"/>
</dbReference>
<feature type="signal peptide" evidence="1">
    <location>
        <begin position="1"/>
        <end position="19"/>
    </location>
</feature>
<name>A0A1G7FN47_9FLAO</name>
<dbReference type="AlphaFoldDB" id="A0A1G7FN47"/>
<evidence type="ECO:0000313" key="3">
    <source>
        <dbReference type="Proteomes" id="UP000182114"/>
    </source>
</evidence>
<dbReference type="Proteomes" id="UP000182114">
    <property type="component" value="Unassembled WGS sequence"/>
</dbReference>
<sequence length="172" mass="19665">MKNLVYIYFIALLGLGSCASQKNMEAKPPFVIDHPTSQKWVRGKEESATGIDVVLPITQIMDENVSFQHLYFRGHVTTVKKEIIDGKQFVSAKITIKKIPRPDIIMHADPRKEVGNQPPHLKKEPIAEYPYELDNDEAVLSYIENDGKKVKYTKISKIKEKQPLLYSSKPRN</sequence>
<reference evidence="3" key="1">
    <citation type="submission" date="2016-10" db="EMBL/GenBank/DDBJ databases">
        <authorList>
            <person name="Varghese N."/>
            <person name="Submissions S."/>
        </authorList>
    </citation>
    <scope>NUCLEOTIDE SEQUENCE [LARGE SCALE GENOMIC DNA]</scope>
    <source>
        <strain evidence="3">DSM 24729</strain>
    </source>
</reference>
<evidence type="ECO:0008006" key="4">
    <source>
        <dbReference type="Google" id="ProtNLM"/>
    </source>
</evidence>
<dbReference type="eggNOG" id="ENOG50331UH">
    <property type="taxonomic scope" value="Bacteria"/>
</dbReference>